<protein>
    <recommendedName>
        <fullName evidence="4">Caldesmon</fullName>
    </recommendedName>
</protein>
<feature type="coiled-coil region" evidence="1">
    <location>
        <begin position="33"/>
        <end position="199"/>
    </location>
</feature>
<dbReference type="EMBL" id="CP023777">
    <property type="protein sequence ID" value="ATL47723.1"/>
    <property type="molecule type" value="Genomic_DNA"/>
</dbReference>
<dbReference type="Proteomes" id="UP000220133">
    <property type="component" value="Chromosome"/>
</dbReference>
<accession>A0A291QV28</accession>
<proteinExistence type="predicted"/>
<evidence type="ECO:0000256" key="1">
    <source>
        <dbReference type="SAM" id="Coils"/>
    </source>
</evidence>
<keyword evidence="1" id="KW-0175">Coiled coil</keyword>
<keyword evidence="3" id="KW-1185">Reference proteome</keyword>
<dbReference type="InterPro" id="IPR019219">
    <property type="entry name" value="DUF2130"/>
</dbReference>
<evidence type="ECO:0008006" key="4">
    <source>
        <dbReference type="Google" id="ProtNLM"/>
    </source>
</evidence>
<dbReference type="RefSeq" id="WP_098194100.1">
    <property type="nucleotide sequence ID" value="NZ_CP023777.1"/>
</dbReference>
<evidence type="ECO:0000313" key="3">
    <source>
        <dbReference type="Proteomes" id="UP000220133"/>
    </source>
</evidence>
<evidence type="ECO:0000313" key="2">
    <source>
        <dbReference type="EMBL" id="ATL47723.1"/>
    </source>
</evidence>
<dbReference type="AlphaFoldDB" id="A0A291QV28"/>
<sequence>MGTAITCPNCQHQFVIEDAFAANIEKEMRSKMETEWRKRLEQLQKDKAELSQLKSRMEQQAQQQEAELQRRLDAEKLRLQESLQQDIRKRLSQDFEQQIQLLQQANADNEEKLKLARQEQVNFLKREQELKNKEQELELSLQKKLLEESSKLREQIKQEELQRNSLKETEFQFRIKELEKQVEDQRKLAEEMKRKAEQGSMQLQGEVMELALEELLQSAFPFDQIEEVGKGVKGADCIQVVRNQFGQECGKIIYESKRTKTFAREWIEKLKADMRAQGAEVAILVTQTLPQDMDRFGEKEGIYICTFAEVKNLAFIMREAILKISLATKSQENKGDKMHLLYQYLTGGEFGEQWKAISEGFRAMRTSIQKERDTMEKLWKAREKQLEKVLLNAAHIQGSIEGIAGTDSVDMHLLDEAADNLLND</sequence>
<dbReference type="Pfam" id="PF09903">
    <property type="entry name" value="DUF2130"/>
    <property type="match status" value="1"/>
</dbReference>
<name>A0A291QV28_9BACT</name>
<organism evidence="2 3">
    <name type="scientific">Chitinophaga caeni</name>
    <dbReference type="NCBI Taxonomy" id="2029983"/>
    <lineage>
        <taxon>Bacteria</taxon>
        <taxon>Pseudomonadati</taxon>
        <taxon>Bacteroidota</taxon>
        <taxon>Chitinophagia</taxon>
        <taxon>Chitinophagales</taxon>
        <taxon>Chitinophagaceae</taxon>
        <taxon>Chitinophaga</taxon>
    </lineage>
</organism>
<reference evidence="2 3" key="1">
    <citation type="submission" date="2017-10" db="EMBL/GenBank/DDBJ databases">
        <title>Paenichitinophaga pekingensis gen. nov., sp. nov., isolated from activated sludge.</title>
        <authorList>
            <person name="Jin D."/>
            <person name="Kong X."/>
            <person name="Deng Y."/>
            <person name="Bai Z."/>
        </authorList>
    </citation>
    <scope>NUCLEOTIDE SEQUENCE [LARGE SCALE GENOMIC DNA]</scope>
    <source>
        <strain evidence="2 3">13</strain>
    </source>
</reference>
<dbReference type="OrthoDB" id="9765972at2"/>
<gene>
    <name evidence="2" type="ORF">COR50_11400</name>
</gene>
<dbReference type="KEGG" id="cbae:COR50_11400"/>